<dbReference type="InterPro" id="IPR013210">
    <property type="entry name" value="LRR_N_plant-typ"/>
</dbReference>
<feature type="domain" description="Leucine-rich repeat-containing N-terminal plant-type" evidence="12">
    <location>
        <begin position="53"/>
        <end position="89"/>
    </location>
</feature>
<evidence type="ECO:0000256" key="6">
    <source>
        <dbReference type="ARBA" id="ARBA00022729"/>
    </source>
</evidence>
<keyword evidence="3" id="KW-1003">Cell membrane</keyword>
<evidence type="ECO:0000313" key="14">
    <source>
        <dbReference type="Proteomes" id="UP000734854"/>
    </source>
</evidence>
<evidence type="ECO:0000256" key="9">
    <source>
        <dbReference type="ARBA" id="ARBA00023136"/>
    </source>
</evidence>
<evidence type="ECO:0000256" key="1">
    <source>
        <dbReference type="ARBA" id="ARBA00004251"/>
    </source>
</evidence>
<evidence type="ECO:0000313" key="13">
    <source>
        <dbReference type="EMBL" id="KAG6490594.1"/>
    </source>
</evidence>
<evidence type="ECO:0000256" key="8">
    <source>
        <dbReference type="ARBA" id="ARBA00022989"/>
    </source>
</evidence>
<evidence type="ECO:0000256" key="10">
    <source>
        <dbReference type="ARBA" id="ARBA00023180"/>
    </source>
</evidence>
<comment type="caution">
    <text evidence="13">The sequence shown here is derived from an EMBL/GenBank/DDBJ whole genome shotgun (WGS) entry which is preliminary data.</text>
</comment>
<evidence type="ECO:0000256" key="11">
    <source>
        <dbReference type="SAM" id="Phobius"/>
    </source>
</evidence>
<dbReference type="Proteomes" id="UP000734854">
    <property type="component" value="Unassembled WGS sequence"/>
</dbReference>
<comment type="similarity">
    <text evidence="2">Belongs to the RLP family.</text>
</comment>
<dbReference type="SMART" id="SM00369">
    <property type="entry name" value="LRR_TYP"/>
    <property type="match status" value="13"/>
</dbReference>
<dbReference type="Pfam" id="PF00560">
    <property type="entry name" value="LRR_1"/>
    <property type="match status" value="9"/>
</dbReference>
<keyword evidence="5 11" id="KW-0812">Transmembrane</keyword>
<dbReference type="InterPro" id="IPR046956">
    <property type="entry name" value="RLP23-like"/>
</dbReference>
<dbReference type="Pfam" id="PF13855">
    <property type="entry name" value="LRR_8"/>
    <property type="match status" value="2"/>
</dbReference>
<dbReference type="Pfam" id="PF08263">
    <property type="entry name" value="LRRNT_2"/>
    <property type="match status" value="1"/>
</dbReference>
<dbReference type="PANTHER" id="PTHR48061">
    <property type="entry name" value="LEUCINE-RICH REPEAT RECEPTOR PROTEIN KINASE EMS1-LIKE-RELATED"/>
    <property type="match status" value="1"/>
</dbReference>
<dbReference type="PANTHER" id="PTHR48061:SF2">
    <property type="entry name" value="RECEPTOR LIKE PROTEIN 30-LIKE"/>
    <property type="match status" value="1"/>
</dbReference>
<dbReference type="GO" id="GO:0005886">
    <property type="term" value="C:plasma membrane"/>
    <property type="evidence" value="ECO:0007669"/>
    <property type="project" value="UniProtKB-SubCell"/>
</dbReference>
<keyword evidence="14" id="KW-1185">Reference proteome</keyword>
<sequence>MRLAESPPISSHPSSTSWLSLSPTMSFHRHHVLLLFLSAPFFFDLIAADVCVSDDSSALLQLKGGFSDASKLASWRSGSDCCTWEGVSCYSSTGRVVSLNLSSFSLSGKIDLALFNLTHLTSLNLAHNLFDGIPLLDLPFSKLVNLTSLNLSYAGFSGQIPADIGRLRNLVSLDISTSALAEPLDILIKLQDPNFGTLVRNLSNLRELVLDGVNISADGYEWCGAVSASTPGLQVLSLSGCSLSGSIHYSLSNLSSLSTLRLSGNSLRSSVPQFLSNFSSLSVLVLDSCGLQGYLPESLFRLRNLTVLDVSNNPMLSGHLPEFSVASALEILLLSATNFSGVLPESTGNLKALSKLQLSNCSFSGSIPPSMANLTQMIHLDLSLNSFSGVIPPTDQWSKIADINLSHNNLTGKIPSFSSKDGFGNLKKIDMRNNSLSGPIPVSLFTLPSLQVLYLSQNMFSGPLNNFQNVSPSLTTVDVSDNSLEGPVPESLFNLSGLKVLSLASNNFDGMLDIDQFWKLRNLSNLDLSNNMLKITERERVNGLSNSSFPKISTLKLVSCNLEKIPAFLQNLRGISYLDLSNNSIPDAIPEWIWSIGNGNLDYLNLSYNLFTSVEGPPANLSMPSLMILDLHSNRLQGPIPLLPLNTIVLDFSSNYFSSVIPEVLIIHLNYTVFLSLSNNTLTGEIPVSICNASFLQVLDLSNNNLSGSIPSCLLEGSNDLRVLNLRGNKLYGQFPQDIVEGCALRTINLNHNQLHGKLPMSLANCSSLEVLDIGNNHIKDSFPYWLGNLSELRVLVMKANEFYGTLVNPPGTIESHHTFSKLQIFDLSSNNFIGNLPQNCFRNLKAMLFNSDIDRQTVGFRFLQYSKSSYYENTVTITSKGLTLTLSKVLTIFTAIDFSNNMLNGSIPQTVGDLTSLCVLNLSRNLLTGGIPPKLGAMTQLESLDLSTNQLSGEIPLELTSLTFLSFLNVSYNHLVGPIPQGKQFTTFRETSYEGNELCGEPLAKQCNEVPRSDSSLSSSASLTNLNWQCIAMGLGFGGGLAIVIGPLMFWNESRKWYNKHVDNMLRALFPGWFCDYCGEVKVAADDVGYDLCEIEDEGQRFCLFCTRLEFHSGKAIIHHVQCSCPRDLTVET</sequence>
<dbReference type="EMBL" id="JACMSC010000014">
    <property type="protein sequence ID" value="KAG6490594.1"/>
    <property type="molecule type" value="Genomic_DNA"/>
</dbReference>
<evidence type="ECO:0000256" key="4">
    <source>
        <dbReference type="ARBA" id="ARBA00022614"/>
    </source>
</evidence>
<keyword evidence="4" id="KW-0433">Leucine-rich repeat</keyword>
<name>A0A8J5KS04_ZINOF</name>
<evidence type="ECO:0000256" key="3">
    <source>
        <dbReference type="ARBA" id="ARBA00022475"/>
    </source>
</evidence>
<gene>
    <name evidence="13" type="ORF">ZIOFF_051894</name>
</gene>
<keyword evidence="10" id="KW-0325">Glycoprotein</keyword>
<dbReference type="FunFam" id="3.80.10.10:FF:000111">
    <property type="entry name" value="LRR receptor-like serine/threonine-protein kinase ERECTA"/>
    <property type="match status" value="1"/>
</dbReference>
<dbReference type="InterPro" id="IPR001611">
    <property type="entry name" value="Leu-rich_rpt"/>
</dbReference>
<keyword evidence="7" id="KW-0677">Repeat</keyword>
<keyword evidence="6" id="KW-0732">Signal</keyword>
<dbReference type="FunFam" id="3.80.10.10:FF:000095">
    <property type="entry name" value="LRR receptor-like serine/threonine-protein kinase GSO1"/>
    <property type="match status" value="2"/>
</dbReference>
<proteinExistence type="inferred from homology"/>
<evidence type="ECO:0000256" key="5">
    <source>
        <dbReference type="ARBA" id="ARBA00022692"/>
    </source>
</evidence>
<dbReference type="PROSITE" id="PS51450">
    <property type="entry name" value="LRR"/>
    <property type="match status" value="1"/>
</dbReference>
<comment type="subcellular location">
    <subcellularLocation>
        <location evidence="1">Cell membrane</location>
        <topology evidence="1">Single-pass type I membrane protein</topology>
    </subcellularLocation>
</comment>
<feature type="transmembrane region" description="Helical" evidence="11">
    <location>
        <begin position="1027"/>
        <end position="1052"/>
    </location>
</feature>
<dbReference type="InterPro" id="IPR003591">
    <property type="entry name" value="Leu-rich_rpt_typical-subtyp"/>
</dbReference>
<organism evidence="13 14">
    <name type="scientific">Zingiber officinale</name>
    <name type="common">Ginger</name>
    <name type="synonym">Amomum zingiber</name>
    <dbReference type="NCBI Taxonomy" id="94328"/>
    <lineage>
        <taxon>Eukaryota</taxon>
        <taxon>Viridiplantae</taxon>
        <taxon>Streptophyta</taxon>
        <taxon>Embryophyta</taxon>
        <taxon>Tracheophyta</taxon>
        <taxon>Spermatophyta</taxon>
        <taxon>Magnoliopsida</taxon>
        <taxon>Liliopsida</taxon>
        <taxon>Zingiberales</taxon>
        <taxon>Zingiberaceae</taxon>
        <taxon>Zingiber</taxon>
    </lineage>
</organism>
<reference evidence="13 14" key="1">
    <citation type="submission" date="2020-08" db="EMBL/GenBank/DDBJ databases">
        <title>Plant Genome Project.</title>
        <authorList>
            <person name="Zhang R.-G."/>
        </authorList>
    </citation>
    <scope>NUCLEOTIDE SEQUENCE [LARGE SCALE GENOMIC DNA]</scope>
    <source>
        <tissue evidence="13">Rhizome</tissue>
    </source>
</reference>
<keyword evidence="8 11" id="KW-1133">Transmembrane helix</keyword>
<protein>
    <recommendedName>
        <fullName evidence="12">Leucine-rich repeat-containing N-terminal plant-type domain-containing protein</fullName>
    </recommendedName>
</protein>
<dbReference type="AlphaFoldDB" id="A0A8J5KS04"/>
<evidence type="ECO:0000256" key="2">
    <source>
        <dbReference type="ARBA" id="ARBA00009592"/>
    </source>
</evidence>
<keyword evidence="9 11" id="KW-0472">Membrane</keyword>
<evidence type="ECO:0000259" key="12">
    <source>
        <dbReference type="Pfam" id="PF08263"/>
    </source>
</evidence>
<evidence type="ECO:0000256" key="7">
    <source>
        <dbReference type="ARBA" id="ARBA00022737"/>
    </source>
</evidence>
<dbReference type="OrthoDB" id="676979at2759"/>
<accession>A0A8J5KS04</accession>